<keyword evidence="3 7" id="KW-1003">Cell membrane</keyword>
<keyword evidence="6 7" id="KW-0472">Membrane</keyword>
<dbReference type="PANTHER" id="PTHR30353">
    <property type="entry name" value="INNER MEMBRANE PROTEIN DEDA-RELATED"/>
    <property type="match status" value="1"/>
</dbReference>
<name>A0A1F5I720_9BACT</name>
<reference evidence="9 10" key="1">
    <citation type="journal article" date="2016" name="Nat. Commun.">
        <title>Thousands of microbial genomes shed light on interconnected biogeochemical processes in an aquifer system.</title>
        <authorList>
            <person name="Anantharaman K."/>
            <person name="Brown C.T."/>
            <person name="Hug L.A."/>
            <person name="Sharon I."/>
            <person name="Castelle C.J."/>
            <person name="Probst A.J."/>
            <person name="Thomas B.C."/>
            <person name="Singh A."/>
            <person name="Wilkins M.J."/>
            <person name="Karaoz U."/>
            <person name="Brodie E.L."/>
            <person name="Williams K.H."/>
            <person name="Hubbard S.S."/>
            <person name="Banfield J.F."/>
        </authorList>
    </citation>
    <scope>NUCLEOTIDE SEQUENCE [LARGE SCALE GENOMIC DNA]</scope>
</reference>
<dbReference type="AlphaFoldDB" id="A0A1F5I720"/>
<dbReference type="PANTHER" id="PTHR30353:SF0">
    <property type="entry name" value="TRANSMEMBRANE PROTEIN"/>
    <property type="match status" value="1"/>
</dbReference>
<evidence type="ECO:0000313" key="9">
    <source>
        <dbReference type="EMBL" id="OGE12090.1"/>
    </source>
</evidence>
<proteinExistence type="inferred from homology"/>
<feature type="transmembrane region" description="Helical" evidence="7">
    <location>
        <begin position="144"/>
        <end position="169"/>
    </location>
</feature>
<evidence type="ECO:0000256" key="5">
    <source>
        <dbReference type="ARBA" id="ARBA00022989"/>
    </source>
</evidence>
<dbReference type="GO" id="GO:0005886">
    <property type="term" value="C:plasma membrane"/>
    <property type="evidence" value="ECO:0007669"/>
    <property type="project" value="UniProtKB-SubCell"/>
</dbReference>
<feature type="transmembrane region" description="Helical" evidence="7">
    <location>
        <begin position="58"/>
        <end position="80"/>
    </location>
</feature>
<keyword evidence="4 7" id="KW-0812">Transmembrane</keyword>
<keyword evidence="5 7" id="KW-1133">Transmembrane helix</keyword>
<organism evidence="9 10">
    <name type="scientific">Candidatus Curtissbacteria bacterium RIFCSPLOWO2_12_FULL_38_9</name>
    <dbReference type="NCBI Taxonomy" id="1797735"/>
    <lineage>
        <taxon>Bacteria</taxon>
        <taxon>Candidatus Curtissiibacteriota</taxon>
    </lineage>
</organism>
<dbReference type="Pfam" id="PF09335">
    <property type="entry name" value="VTT_dom"/>
    <property type="match status" value="1"/>
</dbReference>
<dbReference type="InterPro" id="IPR032818">
    <property type="entry name" value="DedA-like"/>
</dbReference>
<sequence length="222" mass="24770">MLEQLLNFDLIRIIETVGYLGVTAIIFAESGLLIGFFLPGDSLLFTAGFLASQGFFNIITLSTLTFIAAVAGDSVGYAFGHKVGKKIFQREDSIFFHKKHLVRAQKFYEKHGGKAITIARFLPIVRTFAPIVAGMGDMQYKRFLFFNVIGAFLWAVLIPILGFYLGSVIPGVDRYLLPILALIIILSISPTVIHLIRERKGDSELKEAVEETRKEIETIVKK</sequence>
<comment type="similarity">
    <text evidence="2 7">Belongs to the DedA family.</text>
</comment>
<dbReference type="InterPro" id="IPR032816">
    <property type="entry name" value="VTT_dom"/>
</dbReference>
<evidence type="ECO:0000313" key="10">
    <source>
        <dbReference type="Proteomes" id="UP000177300"/>
    </source>
</evidence>
<feature type="transmembrane region" description="Helical" evidence="7">
    <location>
        <begin position="17"/>
        <end position="38"/>
    </location>
</feature>
<feature type="domain" description="VTT" evidence="8">
    <location>
        <begin position="38"/>
        <end position="161"/>
    </location>
</feature>
<gene>
    <name evidence="9" type="ORF">A3G14_00770</name>
</gene>
<comment type="subcellular location">
    <subcellularLocation>
        <location evidence="1 7">Cell membrane</location>
        <topology evidence="1 7">Multi-pass membrane protein</topology>
    </subcellularLocation>
</comment>
<dbReference type="EMBL" id="MFBY01000062">
    <property type="protein sequence ID" value="OGE12090.1"/>
    <property type="molecule type" value="Genomic_DNA"/>
</dbReference>
<comment type="caution">
    <text evidence="9">The sequence shown here is derived from an EMBL/GenBank/DDBJ whole genome shotgun (WGS) entry which is preliminary data.</text>
</comment>
<accession>A0A1F5I720</accession>
<dbReference type="Proteomes" id="UP000177300">
    <property type="component" value="Unassembled WGS sequence"/>
</dbReference>
<evidence type="ECO:0000256" key="4">
    <source>
        <dbReference type="ARBA" id="ARBA00022692"/>
    </source>
</evidence>
<evidence type="ECO:0000256" key="2">
    <source>
        <dbReference type="ARBA" id="ARBA00010792"/>
    </source>
</evidence>
<evidence type="ECO:0000256" key="6">
    <source>
        <dbReference type="ARBA" id="ARBA00023136"/>
    </source>
</evidence>
<evidence type="ECO:0000256" key="1">
    <source>
        <dbReference type="ARBA" id="ARBA00004651"/>
    </source>
</evidence>
<protein>
    <recommendedName>
        <fullName evidence="8">VTT domain-containing protein</fullName>
    </recommendedName>
</protein>
<evidence type="ECO:0000256" key="7">
    <source>
        <dbReference type="RuleBase" id="RU367016"/>
    </source>
</evidence>
<evidence type="ECO:0000259" key="8">
    <source>
        <dbReference type="Pfam" id="PF09335"/>
    </source>
</evidence>
<evidence type="ECO:0000256" key="3">
    <source>
        <dbReference type="ARBA" id="ARBA00022475"/>
    </source>
</evidence>
<feature type="transmembrane region" description="Helical" evidence="7">
    <location>
        <begin position="175"/>
        <end position="196"/>
    </location>
</feature>